<sequence>MHPNSSQIRHKNPIVNIDSRFIAGAGLSKSKTKSSKIVLSNSIPISSKSDVQFSSSKRETDPFSIVQTFLDNKISSKKLAETTKQTPKSKPTSPSNSCLKSNEIELRLSTPSFKDSLNINSNPDFSYATVSRPKSLVYVDVNYNPSIKSFEILDSKSKEDLVLCHTSINISTPVPQNTTINSKPNADSSFYNSINSDFDVEFSDFSLNSPIESDQSDIEDELLRTSSNFLKSFNLRGEKSETVSNGKKLTKAEPKDLTAYLLGNQTSALRPPSSRIKEAIIEGDSANKASSFLKDSASNRKTLSGILNRHKKRKKQLDIFDDLSEYIDRSSSSDHSDDQFSGDLSLSIDDNSQNNSVNSFNPEGYVNITSSMNLPFMNSDSDSRDNDKNGKSGRNLEKAMDVFVDHFKNKNQSNSNFGSVHGLSSFKKVEISNSKLRSIRDSAVNLLSKGFLYTSAYLGKPISQSSLKSLLHFILNSDHLEITDQAHLFESIKILKLHCSIVKDLPDDDIFSPSQLFNTLAQAGLRCRDFGLHRSENSESVLESDESKRSIKISSSQIVLVLELYAMSFQSFMRFKCLHQSRNQFIQFDLPSLKKSKNFKGDKKDSDSLVSIFEELTFPVLNALMTILNVLMDINITHQMCRVQCVLIAFVENIPEVFWSKLSNLFVSEILRCIKPLDIRLKLLLISERIPSSGRLSFVSAKIAYTYLSEQDSNDFIDFPDILQAPKYTNDVDTNVQLLVYLNKIKSFVFDSKYFKPSSLKPQDFEKNLSETGGKRDTDINNTTQKHGSTISPHFNLFFGVKMVSILLSPGMFMPFADFRKNSSLSNVPKKSPIVKNYSPTNSQDLSFSKDGQSFSSTLSFFRIMDPIHSKLLSQYRKLSGLKPNDPCLSDIKDSLNLVCVWLSMTWFHKNVTDPIYSPGQN</sequence>
<reference evidence="2 3" key="1">
    <citation type="journal article" date="2016" name="Mol. Biol. Evol.">
        <title>Genome-Wide Survey of Gut Fungi (Harpellales) Reveals the First Horizontally Transferred Ubiquitin Gene from a Mosquito Host.</title>
        <authorList>
            <person name="Wang Y."/>
            <person name="White M.M."/>
            <person name="Kvist S."/>
            <person name="Moncalvo J.M."/>
        </authorList>
    </citation>
    <scope>NUCLEOTIDE SEQUENCE [LARGE SCALE GENOMIC DNA]</scope>
    <source>
        <strain evidence="2 3">ALG-7-W6</strain>
    </source>
</reference>
<feature type="region of interest" description="Disordered" evidence="1">
    <location>
        <begin position="328"/>
        <end position="362"/>
    </location>
</feature>
<name>A0A1R0GYV4_9FUNG</name>
<dbReference type="EMBL" id="LSSL01001926">
    <property type="protein sequence ID" value="OLY82081.1"/>
    <property type="molecule type" value="Genomic_DNA"/>
</dbReference>
<proteinExistence type="predicted"/>
<dbReference type="Proteomes" id="UP000187455">
    <property type="component" value="Unassembled WGS sequence"/>
</dbReference>
<accession>A0A1R0GYV4</accession>
<keyword evidence="3" id="KW-1185">Reference proteome</keyword>
<dbReference type="OrthoDB" id="5646646at2759"/>
<feature type="compositionally biased region" description="Basic and acidic residues" evidence="1">
    <location>
        <begin position="766"/>
        <end position="779"/>
    </location>
</feature>
<feature type="compositionally biased region" description="Polar residues" evidence="1">
    <location>
        <begin position="348"/>
        <end position="362"/>
    </location>
</feature>
<feature type="compositionally biased region" description="Low complexity" evidence="1">
    <location>
        <begin position="82"/>
        <end position="95"/>
    </location>
</feature>
<evidence type="ECO:0000256" key="1">
    <source>
        <dbReference type="SAM" id="MobiDB-lite"/>
    </source>
</evidence>
<dbReference type="AlphaFoldDB" id="A0A1R0GYV4"/>
<comment type="caution">
    <text evidence="2">The sequence shown here is derived from an EMBL/GenBank/DDBJ whole genome shotgun (WGS) entry which is preliminary data.</text>
</comment>
<protein>
    <submittedName>
        <fullName evidence="2">Uncharacterized protein</fullName>
    </submittedName>
</protein>
<feature type="region of interest" description="Disordered" evidence="1">
    <location>
        <begin position="766"/>
        <end position="787"/>
    </location>
</feature>
<gene>
    <name evidence="2" type="ORF">AYI68_g3805</name>
</gene>
<organism evidence="2 3">
    <name type="scientific">Smittium mucronatum</name>
    <dbReference type="NCBI Taxonomy" id="133383"/>
    <lineage>
        <taxon>Eukaryota</taxon>
        <taxon>Fungi</taxon>
        <taxon>Fungi incertae sedis</taxon>
        <taxon>Zoopagomycota</taxon>
        <taxon>Kickxellomycotina</taxon>
        <taxon>Harpellomycetes</taxon>
        <taxon>Harpellales</taxon>
        <taxon>Legeriomycetaceae</taxon>
        <taxon>Smittium</taxon>
    </lineage>
</organism>
<evidence type="ECO:0000313" key="2">
    <source>
        <dbReference type="EMBL" id="OLY82081.1"/>
    </source>
</evidence>
<evidence type="ECO:0000313" key="3">
    <source>
        <dbReference type="Proteomes" id="UP000187455"/>
    </source>
</evidence>
<feature type="compositionally biased region" description="Basic and acidic residues" evidence="1">
    <location>
        <begin position="328"/>
        <end position="338"/>
    </location>
</feature>
<feature type="region of interest" description="Disordered" evidence="1">
    <location>
        <begin position="78"/>
        <end position="101"/>
    </location>
</feature>